<dbReference type="Gene3D" id="3.90.120.10">
    <property type="entry name" value="DNA Methylase, subunit A, domain 2"/>
    <property type="match status" value="1"/>
</dbReference>
<keyword evidence="3 7" id="KW-0808">Transferase</keyword>
<evidence type="ECO:0000256" key="2">
    <source>
        <dbReference type="ARBA" id="ARBA00022603"/>
    </source>
</evidence>
<keyword evidence="2 7" id="KW-0489">Methyltransferase</keyword>
<dbReference type="PANTHER" id="PTHR10629">
    <property type="entry name" value="CYTOSINE-SPECIFIC METHYLTRANSFERASE"/>
    <property type="match status" value="1"/>
</dbReference>
<dbReference type="GO" id="GO:0044027">
    <property type="term" value="P:negative regulation of gene expression via chromosomal CpG island methylation"/>
    <property type="evidence" value="ECO:0007669"/>
    <property type="project" value="TreeGrafter"/>
</dbReference>
<evidence type="ECO:0000256" key="3">
    <source>
        <dbReference type="ARBA" id="ARBA00022679"/>
    </source>
</evidence>
<dbReference type="InterPro" id="IPR029063">
    <property type="entry name" value="SAM-dependent_MTases_sf"/>
</dbReference>
<dbReference type="RefSeq" id="WP_024659372.1">
    <property type="nucleotide sequence ID" value="NZ_CP047267.1"/>
</dbReference>
<evidence type="ECO:0000313" key="8">
    <source>
        <dbReference type="EMBL" id="QHF09496.1"/>
    </source>
</evidence>
<dbReference type="EC" id="2.1.1.37" evidence="1"/>
<dbReference type="PANTHER" id="PTHR10629:SF52">
    <property type="entry name" value="DNA (CYTOSINE-5)-METHYLTRANSFERASE 1"/>
    <property type="match status" value="1"/>
</dbReference>
<dbReference type="Proteomes" id="UP000464688">
    <property type="component" value="Chromosome"/>
</dbReference>
<dbReference type="InterPro" id="IPR050390">
    <property type="entry name" value="C5-Methyltransferase"/>
</dbReference>
<dbReference type="GO" id="GO:0009307">
    <property type="term" value="P:DNA restriction-modification system"/>
    <property type="evidence" value="ECO:0007669"/>
    <property type="project" value="UniProtKB-KW"/>
</dbReference>
<dbReference type="PROSITE" id="PS51679">
    <property type="entry name" value="SAM_MT_C5"/>
    <property type="match status" value="1"/>
</dbReference>
<accession>A0AAJ4E5K2</accession>
<dbReference type="GO" id="GO:0003677">
    <property type="term" value="F:DNA binding"/>
    <property type="evidence" value="ECO:0007669"/>
    <property type="project" value="TreeGrafter"/>
</dbReference>
<comment type="similarity">
    <text evidence="7">Belongs to the class I-like SAM-binding methyltransferase superfamily. C5-methyltransferase family.</text>
</comment>
<dbReference type="InterPro" id="IPR001525">
    <property type="entry name" value="C5_MeTfrase"/>
</dbReference>
<evidence type="ECO:0000256" key="6">
    <source>
        <dbReference type="ARBA" id="ARBA00047422"/>
    </source>
</evidence>
<feature type="active site" evidence="7">
    <location>
        <position position="79"/>
    </location>
</feature>
<reference evidence="8 9" key="1">
    <citation type="journal article" date="2014" name="Genome Announc.">
        <title>Draft Genome Sequences of a Phylogenetically Diverse Suite of Pseudomonas syringae Strains from Multiple Source Populations.</title>
        <authorList>
            <person name="Baltrus D.A."/>
            <person name="Yourstone S."/>
            <person name="Lind A."/>
            <person name="Guilbaud C."/>
            <person name="Sands D.C."/>
            <person name="Jones C.D."/>
            <person name="Morris C.E."/>
            <person name="Dangl J.L."/>
        </authorList>
    </citation>
    <scope>NUCLEOTIDE SEQUENCE [LARGE SCALE GENOMIC DNA]</scope>
    <source>
        <strain evidence="8 9">UB303</strain>
    </source>
</reference>
<evidence type="ECO:0000313" key="9">
    <source>
        <dbReference type="Proteomes" id="UP000464688"/>
    </source>
</evidence>
<dbReference type="AlphaFoldDB" id="A0AAJ4E5K2"/>
<dbReference type="EMBL" id="CP047267">
    <property type="protein sequence ID" value="QHF09496.1"/>
    <property type="molecule type" value="Genomic_DNA"/>
</dbReference>
<dbReference type="Pfam" id="PF00145">
    <property type="entry name" value="DNA_methylase"/>
    <property type="match status" value="1"/>
</dbReference>
<evidence type="ECO:0000256" key="1">
    <source>
        <dbReference type="ARBA" id="ARBA00011975"/>
    </source>
</evidence>
<organism evidence="8 9">
    <name type="scientific">Pseudomonas syringae UB303</name>
    <dbReference type="NCBI Taxonomy" id="1357287"/>
    <lineage>
        <taxon>Bacteria</taxon>
        <taxon>Pseudomonadati</taxon>
        <taxon>Pseudomonadota</taxon>
        <taxon>Gammaproteobacteria</taxon>
        <taxon>Pseudomonadales</taxon>
        <taxon>Pseudomonadaceae</taxon>
        <taxon>Pseudomonas</taxon>
        <taxon>Pseudomonas syringae</taxon>
    </lineage>
</organism>
<protein>
    <recommendedName>
        <fullName evidence="1">DNA (cytosine-5-)-methyltransferase</fullName>
        <ecNumber evidence="1">2.1.1.37</ecNumber>
    </recommendedName>
</protein>
<gene>
    <name evidence="8" type="ORF">N026_19325</name>
</gene>
<comment type="catalytic activity">
    <reaction evidence="6">
        <text>a 2'-deoxycytidine in DNA + S-adenosyl-L-methionine = a 5-methyl-2'-deoxycytidine in DNA + S-adenosyl-L-homocysteine + H(+)</text>
        <dbReference type="Rhea" id="RHEA:13681"/>
        <dbReference type="Rhea" id="RHEA-COMP:11369"/>
        <dbReference type="Rhea" id="RHEA-COMP:11370"/>
        <dbReference type="ChEBI" id="CHEBI:15378"/>
        <dbReference type="ChEBI" id="CHEBI:57856"/>
        <dbReference type="ChEBI" id="CHEBI:59789"/>
        <dbReference type="ChEBI" id="CHEBI:85452"/>
        <dbReference type="ChEBI" id="CHEBI:85454"/>
        <dbReference type="EC" id="2.1.1.37"/>
    </reaction>
</comment>
<dbReference type="GO" id="GO:0003886">
    <property type="term" value="F:DNA (cytosine-5-)-methyltransferase activity"/>
    <property type="evidence" value="ECO:0007669"/>
    <property type="project" value="UniProtKB-EC"/>
</dbReference>
<dbReference type="REBASE" id="220254">
    <property type="entry name" value="M.PsyUB303ORFAP"/>
</dbReference>
<evidence type="ECO:0000256" key="4">
    <source>
        <dbReference type="ARBA" id="ARBA00022691"/>
    </source>
</evidence>
<name>A0AAJ4E5K2_PSESX</name>
<dbReference type="Gene3D" id="3.40.50.150">
    <property type="entry name" value="Vaccinia Virus protein VP39"/>
    <property type="match status" value="1"/>
</dbReference>
<sequence length="327" mass="36878">MDPIRVFDMFCGAGGSSLGAREAGAEIVGGVDLWSPAVESFRLNFPNAHVFQEDLRTLAPEDVLAKIGPVDLLISSPECTHHTCARGSKPRSDESKDTAFQVIRYAEVMKPRWITLENVIHMKPWGRYKELVAELARLKYNVREQIIDASQFGVAQKRRRLFMIADLIDEPCEVYKCRSSPKDVWSILDTSGRYKMTPLKIPRRAQGTLDRAERAIAELGAGKDFLIVYYGTDGGGGWQRMESPLRTITTVDRFAYVMWTLDGYMMRMLQPEELRKAMGFPESYIFPPVTRREQVKLMGNAVCSPVMKAIVESLMQSTKLAQKKSAA</sequence>
<keyword evidence="5" id="KW-0680">Restriction system</keyword>
<dbReference type="GO" id="GO:0032259">
    <property type="term" value="P:methylation"/>
    <property type="evidence" value="ECO:0007669"/>
    <property type="project" value="UniProtKB-KW"/>
</dbReference>
<keyword evidence="4 7" id="KW-0949">S-adenosyl-L-methionine</keyword>
<dbReference type="PRINTS" id="PR00105">
    <property type="entry name" value="C5METTRFRASE"/>
</dbReference>
<dbReference type="SUPFAM" id="SSF53335">
    <property type="entry name" value="S-adenosyl-L-methionine-dependent methyltransferases"/>
    <property type="match status" value="1"/>
</dbReference>
<evidence type="ECO:0000256" key="5">
    <source>
        <dbReference type="ARBA" id="ARBA00022747"/>
    </source>
</evidence>
<evidence type="ECO:0000256" key="7">
    <source>
        <dbReference type="PROSITE-ProRule" id="PRU01016"/>
    </source>
</evidence>
<proteinExistence type="inferred from homology"/>